<evidence type="ECO:0000259" key="2">
    <source>
        <dbReference type="Pfam" id="PF13240"/>
    </source>
</evidence>
<proteinExistence type="predicted"/>
<feature type="domain" description="Zinc-ribbon" evidence="2">
    <location>
        <begin position="13"/>
        <end position="34"/>
    </location>
</feature>
<keyword evidence="4" id="KW-1185">Reference proteome</keyword>
<dbReference type="RefSeq" id="WP_226391907.1">
    <property type="nucleotide sequence ID" value="NZ_JADCKB010000003.1"/>
</dbReference>
<keyword evidence="1" id="KW-0472">Membrane</keyword>
<evidence type="ECO:0000256" key="1">
    <source>
        <dbReference type="SAM" id="Phobius"/>
    </source>
</evidence>
<feature type="transmembrane region" description="Helical" evidence="1">
    <location>
        <begin position="105"/>
        <end position="121"/>
    </location>
</feature>
<feature type="transmembrane region" description="Helical" evidence="1">
    <location>
        <begin position="128"/>
        <end position="155"/>
    </location>
</feature>
<keyword evidence="1" id="KW-1133">Transmembrane helix</keyword>
<protein>
    <submittedName>
        <fullName evidence="3">Zinc ribbon domain-containing protein</fullName>
    </submittedName>
</protein>
<accession>A0A9D5M4L8</accession>
<dbReference type="InterPro" id="IPR026870">
    <property type="entry name" value="Zinc_ribbon_dom"/>
</dbReference>
<dbReference type="AlphaFoldDB" id="A0A9D5M4L8"/>
<comment type="caution">
    <text evidence="3">The sequence shown here is derived from an EMBL/GenBank/DDBJ whole genome shotgun (WGS) entry which is preliminary data.</text>
</comment>
<keyword evidence="1" id="KW-0812">Transmembrane</keyword>
<dbReference type="Pfam" id="PF13240">
    <property type="entry name" value="Zn_Ribbon_1"/>
    <property type="match status" value="1"/>
</dbReference>
<name>A0A9D5M4L8_9FIRM</name>
<gene>
    <name evidence="3" type="ORF">INF28_02545</name>
</gene>
<evidence type="ECO:0000313" key="4">
    <source>
        <dbReference type="Proteomes" id="UP000806542"/>
    </source>
</evidence>
<reference evidence="3" key="1">
    <citation type="submission" date="2020-10" db="EMBL/GenBank/DDBJ databases">
        <title>ChiBAC.</title>
        <authorList>
            <person name="Zenner C."/>
            <person name="Hitch T.C.A."/>
            <person name="Clavel T."/>
        </authorList>
    </citation>
    <scope>NUCLEOTIDE SEQUENCE</scope>
    <source>
        <strain evidence="3">DSM 107454</strain>
    </source>
</reference>
<organism evidence="3 4">
    <name type="scientific">Ructibacterium gallinarum</name>
    <dbReference type="NCBI Taxonomy" id="2779355"/>
    <lineage>
        <taxon>Bacteria</taxon>
        <taxon>Bacillati</taxon>
        <taxon>Bacillota</taxon>
        <taxon>Clostridia</taxon>
        <taxon>Eubacteriales</taxon>
        <taxon>Oscillospiraceae</taxon>
        <taxon>Ructibacterium</taxon>
    </lineage>
</organism>
<dbReference type="EMBL" id="JADCKB010000003">
    <property type="protein sequence ID" value="MBE5039347.1"/>
    <property type="molecule type" value="Genomic_DNA"/>
</dbReference>
<dbReference type="Proteomes" id="UP000806542">
    <property type="component" value="Unassembled WGS sequence"/>
</dbReference>
<evidence type="ECO:0000313" key="3">
    <source>
        <dbReference type="EMBL" id="MBE5039347.1"/>
    </source>
</evidence>
<feature type="transmembrane region" description="Helical" evidence="1">
    <location>
        <begin position="78"/>
        <end position="99"/>
    </location>
</feature>
<sequence>MKNHNIASMDSVCSHCGAVNQTGSHYCAFCGAALVKENTTVQPRRDVVPPADASVSVHTNSIQPVSVVHAPSEAKKPFFTLLGVLSFLSGIFALCIMIFAALYSGFFAAVLAVIFGAVNLGRKRGGGLLSAIGLGLGIFVVVMQGFWSFMSIFYFL</sequence>